<dbReference type="Proteomes" id="UP000602442">
    <property type="component" value="Unassembled WGS sequence"/>
</dbReference>
<evidence type="ECO:0000313" key="2">
    <source>
        <dbReference type="Proteomes" id="UP000602442"/>
    </source>
</evidence>
<sequence>MGIFAYKVANSGFQCKCAVQEREELSGTDHTTTLRLLLRQETAKHHAALDATTDADELTDAESYARFLTRQYCARLPIEEWVARDCPSDFSPPQVALLIAADLSAMGRSVPAPSLRFELPKSSDPIGLAWAIAGSHLGNRMMLKTLKDASSGLPDSFLADETMRQFWRSLRPQLDRPMSKVHAQPAITAASSVFAHFLTIFAEQAESKAAA</sequence>
<comment type="caution">
    <text evidence="1">The sequence shown here is derived from an EMBL/GenBank/DDBJ whole genome shotgun (WGS) entry which is preliminary data.</text>
</comment>
<accession>A0ABS0N180</accession>
<dbReference type="SUPFAM" id="SSF48613">
    <property type="entry name" value="Heme oxygenase-like"/>
    <property type="match status" value="1"/>
</dbReference>
<protein>
    <submittedName>
        <fullName evidence="1">Biliverdin-producing heme oxygenase</fullName>
    </submittedName>
</protein>
<proteinExistence type="predicted"/>
<dbReference type="InterPro" id="IPR016084">
    <property type="entry name" value="Haem_Oase-like_multi-hlx"/>
</dbReference>
<dbReference type="EMBL" id="JAEANY010000001">
    <property type="protein sequence ID" value="MBH5321725.1"/>
    <property type="molecule type" value="Genomic_DNA"/>
</dbReference>
<keyword evidence="2" id="KW-1185">Reference proteome</keyword>
<reference evidence="1 2" key="1">
    <citation type="submission" date="2020-11" db="EMBL/GenBank/DDBJ databases">
        <title>Erythrobacter sediminis sp. nov., a marine bacterium from a tidal flat of Garorim Bay.</title>
        <authorList>
            <person name="Kim D."/>
            <person name="Yoo Y."/>
            <person name="Kim J.-J."/>
        </authorList>
    </citation>
    <scope>NUCLEOTIDE SEQUENCE [LARGE SCALE GENOMIC DNA]</scope>
    <source>
        <strain evidence="1 2">JGD-13</strain>
    </source>
</reference>
<dbReference type="Gene3D" id="1.20.910.10">
    <property type="entry name" value="Heme oxygenase-like"/>
    <property type="match status" value="1"/>
</dbReference>
<gene>
    <name evidence="1" type="ORF">I5L03_03885</name>
</gene>
<dbReference type="CDD" id="cd19166">
    <property type="entry name" value="HemeO-bac"/>
    <property type="match status" value="1"/>
</dbReference>
<dbReference type="RefSeq" id="WP_197920383.1">
    <property type="nucleotide sequence ID" value="NZ_CAWPTA010000006.1"/>
</dbReference>
<organism evidence="1 2">
    <name type="scientific">Aurantiacibacter sediminis</name>
    <dbReference type="NCBI Taxonomy" id="2793064"/>
    <lineage>
        <taxon>Bacteria</taxon>
        <taxon>Pseudomonadati</taxon>
        <taxon>Pseudomonadota</taxon>
        <taxon>Alphaproteobacteria</taxon>
        <taxon>Sphingomonadales</taxon>
        <taxon>Erythrobacteraceae</taxon>
        <taxon>Aurantiacibacter</taxon>
    </lineage>
</organism>
<name>A0ABS0N180_9SPHN</name>
<evidence type="ECO:0000313" key="1">
    <source>
        <dbReference type="EMBL" id="MBH5321725.1"/>
    </source>
</evidence>